<name>A0ABU1ZXC2_9CORY</name>
<dbReference type="RefSeq" id="WP_290197848.1">
    <property type="nucleotide sequence ID" value="NZ_CP047654.1"/>
</dbReference>
<dbReference type="Proteomes" id="UP001180840">
    <property type="component" value="Unassembled WGS sequence"/>
</dbReference>
<dbReference type="PANTHER" id="PTHR43072:SF23">
    <property type="entry name" value="UPF0039 PROTEIN C11D3.02C"/>
    <property type="match status" value="1"/>
</dbReference>
<evidence type="ECO:0000259" key="3">
    <source>
        <dbReference type="PROSITE" id="PS51186"/>
    </source>
</evidence>
<reference evidence="4" key="1">
    <citation type="submission" date="2023-07" db="EMBL/GenBank/DDBJ databases">
        <title>Sequencing the genomes of 1000 actinobacteria strains.</title>
        <authorList>
            <person name="Klenk H.-P."/>
        </authorList>
    </citation>
    <scope>NUCLEOTIDE SEQUENCE</scope>
    <source>
        <strain evidence="4">DSM 107476</strain>
    </source>
</reference>
<evidence type="ECO:0000313" key="4">
    <source>
        <dbReference type="EMBL" id="MDR7328857.1"/>
    </source>
</evidence>
<dbReference type="PANTHER" id="PTHR43072">
    <property type="entry name" value="N-ACETYLTRANSFERASE"/>
    <property type="match status" value="1"/>
</dbReference>
<keyword evidence="1 4" id="KW-0808">Transferase</keyword>
<dbReference type="PROSITE" id="PS51186">
    <property type="entry name" value="GNAT"/>
    <property type="match status" value="1"/>
</dbReference>
<feature type="domain" description="N-acetyltransferase" evidence="3">
    <location>
        <begin position="1"/>
        <end position="164"/>
    </location>
</feature>
<keyword evidence="2 4" id="KW-0012">Acyltransferase</keyword>
<dbReference type="InterPro" id="IPR016181">
    <property type="entry name" value="Acyl_CoA_acyltransferase"/>
</dbReference>
<evidence type="ECO:0000256" key="1">
    <source>
        <dbReference type="ARBA" id="ARBA00022679"/>
    </source>
</evidence>
<evidence type="ECO:0000313" key="5">
    <source>
        <dbReference type="Proteomes" id="UP001180840"/>
    </source>
</evidence>
<dbReference type="SUPFAM" id="SSF55729">
    <property type="entry name" value="Acyl-CoA N-acyltransferases (Nat)"/>
    <property type="match status" value="1"/>
</dbReference>
<dbReference type="Pfam" id="PF00583">
    <property type="entry name" value="Acetyltransf_1"/>
    <property type="match status" value="1"/>
</dbReference>
<dbReference type="EC" id="2.3.1.183" evidence="4"/>
<protein>
    <submittedName>
        <fullName evidence="4">Phosphinothricin acetyltransferase</fullName>
        <ecNumber evidence="4">2.3.1.183</ecNumber>
    </submittedName>
</protein>
<accession>A0ABU1ZXC2</accession>
<comment type="caution">
    <text evidence="4">The sequence shown here is derived from an EMBL/GenBank/DDBJ whole genome shotgun (WGS) entry which is preliminary data.</text>
</comment>
<keyword evidence="5" id="KW-1185">Reference proteome</keyword>
<organism evidence="4 5">
    <name type="scientific">Corynebacterium guangdongense</name>
    <dbReference type="NCBI Taxonomy" id="1783348"/>
    <lineage>
        <taxon>Bacteria</taxon>
        <taxon>Bacillati</taxon>
        <taxon>Actinomycetota</taxon>
        <taxon>Actinomycetes</taxon>
        <taxon>Mycobacteriales</taxon>
        <taxon>Corynebacteriaceae</taxon>
        <taxon>Corynebacterium</taxon>
    </lineage>
</organism>
<sequence>MEIRLATHEDLSAIVEIQNWAIRNTTASFRFYDLDAEERTEWLDEHIEEGFPVLVAEDETGVLGYASYMQWLDMPGYRHTMENSIYVSPDAHGKGVGSRLLGELIHQAKKHGDVHVMLANIVSDNRGSLALHKKFGFTEAGFFPEVGRKHGQWLGIYLMQLMIDMVPHDPDVDDTGSVLYAGDAANPHV</sequence>
<dbReference type="CDD" id="cd04301">
    <property type="entry name" value="NAT_SF"/>
    <property type="match status" value="1"/>
</dbReference>
<evidence type="ECO:0000256" key="2">
    <source>
        <dbReference type="ARBA" id="ARBA00023315"/>
    </source>
</evidence>
<gene>
    <name evidence="4" type="ORF">J2S39_000533</name>
</gene>
<proteinExistence type="predicted"/>
<dbReference type="InterPro" id="IPR000182">
    <property type="entry name" value="GNAT_dom"/>
</dbReference>
<dbReference type="GO" id="GO:0102971">
    <property type="term" value="F:phosphinothricin N-acetyltransferase activity"/>
    <property type="evidence" value="ECO:0007669"/>
    <property type="project" value="UniProtKB-EC"/>
</dbReference>
<dbReference type="EMBL" id="JAVDXZ010000001">
    <property type="protein sequence ID" value="MDR7328857.1"/>
    <property type="molecule type" value="Genomic_DNA"/>
</dbReference>
<dbReference type="Gene3D" id="3.40.630.30">
    <property type="match status" value="1"/>
</dbReference>